<name>A0A9D7SF22_9BACT</name>
<gene>
    <name evidence="1" type="ORF">IPP58_08020</name>
</gene>
<protein>
    <submittedName>
        <fullName evidence="1">Uncharacterized protein</fullName>
    </submittedName>
</protein>
<organism evidence="1 2">
    <name type="scientific">Candidatus Geothrix skivensis</name>
    <dbReference type="NCBI Taxonomy" id="2954439"/>
    <lineage>
        <taxon>Bacteria</taxon>
        <taxon>Pseudomonadati</taxon>
        <taxon>Acidobacteriota</taxon>
        <taxon>Holophagae</taxon>
        <taxon>Holophagales</taxon>
        <taxon>Holophagaceae</taxon>
        <taxon>Geothrix</taxon>
    </lineage>
</organism>
<dbReference type="SUPFAM" id="SSF53850">
    <property type="entry name" value="Periplasmic binding protein-like II"/>
    <property type="match status" value="1"/>
</dbReference>
<dbReference type="Proteomes" id="UP000886657">
    <property type="component" value="Unassembled WGS sequence"/>
</dbReference>
<comment type="caution">
    <text evidence="1">The sequence shown here is derived from an EMBL/GenBank/DDBJ whole genome shotgun (WGS) entry which is preliminary data.</text>
</comment>
<dbReference type="AlphaFoldDB" id="A0A9D7SF22"/>
<accession>A0A9D7SF22</accession>
<proteinExistence type="predicted"/>
<evidence type="ECO:0000313" key="1">
    <source>
        <dbReference type="EMBL" id="MBK9796432.1"/>
    </source>
</evidence>
<sequence>MKARLTLSILLILSAVAGGWYWLHQNTLVPIPLSEGRELYVQANPEYGQDTALLEALWPAGPEVEAFLVAQSDLALIERNPAGGWAGQLLAELEVSRHGRRWRLTLRPGWRLQDGSILAAPRVASVLGPEVQRLGGEIRMNEPSTLILQFKTRPEDPEGHLSRWRIPGTGPFLRQGNTLRRFDGFTHGRAGIAGLNVVTDPVLLESRPWAESLVAKRWAWTIFPGKVSPEDMAKVRMASYDELRMKDGSVWFLSRRMRRLRPDAEDWTRTRLFGVWKGAMDLPYDPLGL</sequence>
<evidence type="ECO:0000313" key="2">
    <source>
        <dbReference type="Proteomes" id="UP000886657"/>
    </source>
</evidence>
<reference evidence="1" key="1">
    <citation type="submission" date="2020-10" db="EMBL/GenBank/DDBJ databases">
        <title>Connecting structure to function with the recovery of over 1000 high-quality activated sludge metagenome-assembled genomes encoding full-length rRNA genes using long-read sequencing.</title>
        <authorList>
            <person name="Singleton C.M."/>
            <person name="Petriglieri F."/>
            <person name="Kristensen J.M."/>
            <person name="Kirkegaard R.H."/>
            <person name="Michaelsen T.Y."/>
            <person name="Andersen M.H."/>
            <person name="Karst S.M."/>
            <person name="Dueholm M.S."/>
            <person name="Nielsen P.H."/>
            <person name="Albertsen M."/>
        </authorList>
    </citation>
    <scope>NUCLEOTIDE SEQUENCE</scope>
    <source>
        <strain evidence="1">Skiv_18-Q3-R9-52_MAXAC.067</strain>
    </source>
</reference>
<dbReference type="EMBL" id="JADKIO010000006">
    <property type="protein sequence ID" value="MBK9796432.1"/>
    <property type="molecule type" value="Genomic_DNA"/>
</dbReference>